<reference evidence="1" key="1">
    <citation type="submission" date="2015-06" db="EMBL/GenBank/DDBJ databases">
        <authorList>
            <person name="Joergensen T."/>
        </authorList>
    </citation>
    <scope>NUCLEOTIDE SEQUENCE</scope>
    <source>
        <strain evidence="1">RGFK1516</strain>
    </source>
</reference>
<evidence type="ECO:0000313" key="1">
    <source>
        <dbReference type="EMBL" id="CRY97379.1"/>
    </source>
</evidence>
<dbReference type="AlphaFoldDB" id="A0A0H5Q7K7"/>
<organism evidence="1">
    <name type="scientific">uncultured prokaryote</name>
    <dbReference type="NCBI Taxonomy" id="198431"/>
    <lineage>
        <taxon>unclassified sequences</taxon>
        <taxon>environmental samples</taxon>
    </lineage>
</organism>
<dbReference type="EMBL" id="LN854052">
    <property type="protein sequence ID" value="CRY97379.1"/>
    <property type="molecule type" value="Genomic_DNA"/>
</dbReference>
<reference evidence="1" key="2">
    <citation type="submission" date="2015-07" db="EMBL/GenBank/DDBJ databases">
        <title>Plasmids, circular viruses and viroids from rat gut.</title>
        <authorList>
            <person name="Jorgensen T.J."/>
            <person name="Hansen M.A."/>
            <person name="Xu Z."/>
            <person name="Tabak M.A."/>
            <person name="Sorensen S.J."/>
            <person name="Hansen L.H."/>
        </authorList>
    </citation>
    <scope>NUCLEOTIDE SEQUENCE</scope>
    <source>
        <strain evidence="1">RGFK1516</strain>
    </source>
</reference>
<sequence length="207" mass="20742">MSTAHVHIVCSGTMPGGEIFAFGWDYAGAAGNQTTLDGIVSDVATALSGGTIGGTIRSLISSGGYITAVTGYSYADASSPAVLASSTVVNLAGSGTGKLPYQCALVATLRTAVPSRRTRGRMYLPATGVTMGAGNVMTSPTVDSVATAVRDLISAPGEGVIPNVVSKAGSIMTPVTTITVDNKVDTQRRRAQSVAATVTGSAPYPAP</sequence>
<accession>A0A0H5Q7K7</accession>
<proteinExistence type="predicted"/>
<protein>
    <submittedName>
        <fullName evidence="1">Uncharacterized protein</fullName>
    </submittedName>
</protein>
<name>A0A0H5Q7K7_9ZZZZ</name>